<dbReference type="AlphaFoldDB" id="A0A0N4YYT0"/>
<dbReference type="Proteomes" id="UP000271162">
    <property type="component" value="Unassembled WGS sequence"/>
</dbReference>
<protein>
    <submittedName>
        <fullName evidence="3">Dynamin_M domain-containing protein</fullName>
    </submittedName>
</protein>
<organism evidence="3">
    <name type="scientific">Nippostrongylus brasiliensis</name>
    <name type="common">Rat hookworm</name>
    <dbReference type="NCBI Taxonomy" id="27835"/>
    <lineage>
        <taxon>Eukaryota</taxon>
        <taxon>Metazoa</taxon>
        <taxon>Ecdysozoa</taxon>
        <taxon>Nematoda</taxon>
        <taxon>Chromadorea</taxon>
        <taxon>Rhabditida</taxon>
        <taxon>Rhabditina</taxon>
        <taxon>Rhabditomorpha</taxon>
        <taxon>Strongyloidea</taxon>
        <taxon>Heligmosomidae</taxon>
        <taxon>Nippostrongylus</taxon>
    </lineage>
</organism>
<dbReference type="STRING" id="27835.A0A0N4YYT0"/>
<accession>A0A0N4YYT0</accession>
<evidence type="ECO:0000313" key="2">
    <source>
        <dbReference type="Proteomes" id="UP000271162"/>
    </source>
</evidence>
<evidence type="ECO:0000313" key="3">
    <source>
        <dbReference type="WBParaSite" id="NBR_0002240201-mRNA-1"/>
    </source>
</evidence>
<reference evidence="3" key="1">
    <citation type="submission" date="2017-02" db="UniProtKB">
        <authorList>
            <consortium name="WormBaseParasite"/>
        </authorList>
    </citation>
    <scope>IDENTIFICATION</scope>
</reference>
<name>A0A0N4YYT0_NIPBR</name>
<sequence>MSNTPDLHCTAFLVIQGELNEVAVDYCLDHYYHSDGFKDGGSAEKQAESFTPEDLPWITEAVKNAIIRVTFSGQTATRALVQQLAKEDPGAKSSEGAEDLYLSQYVTKRENFPNAETYHAVLQFEMTCNMLRERMQYSRGVNVVNHYLDKLTAILEDVMADPLCAPSRAQNRALLREEQAANDEAVISNEVSERGCDVASPSTASEVNFYHNN</sequence>
<gene>
    <name evidence="1" type="ORF">NBR_LOCUS22403</name>
</gene>
<dbReference type="WBParaSite" id="NBR_0002240201-mRNA-1">
    <property type="protein sequence ID" value="NBR_0002240201-mRNA-1"/>
    <property type="gene ID" value="NBR_0002240201"/>
</dbReference>
<keyword evidence="2" id="KW-1185">Reference proteome</keyword>
<reference evidence="1 2" key="2">
    <citation type="submission" date="2018-11" db="EMBL/GenBank/DDBJ databases">
        <authorList>
            <consortium name="Pathogen Informatics"/>
        </authorList>
    </citation>
    <scope>NUCLEOTIDE SEQUENCE [LARGE SCALE GENOMIC DNA]</scope>
</reference>
<dbReference type="EMBL" id="UYSL01027980">
    <property type="protein sequence ID" value="VDL87228.1"/>
    <property type="molecule type" value="Genomic_DNA"/>
</dbReference>
<evidence type="ECO:0000313" key="1">
    <source>
        <dbReference type="EMBL" id="VDL87228.1"/>
    </source>
</evidence>
<proteinExistence type="predicted"/>